<keyword evidence="2" id="KW-1133">Transmembrane helix</keyword>
<evidence type="ECO:0000256" key="1">
    <source>
        <dbReference type="SAM" id="MobiDB-lite"/>
    </source>
</evidence>
<feature type="transmembrane region" description="Helical" evidence="2">
    <location>
        <begin position="63"/>
        <end position="80"/>
    </location>
</feature>
<keyword evidence="4" id="KW-1185">Reference proteome</keyword>
<accession>A0ABU5UR95</accession>
<sequence length="126" mass="14028">MTTDPNQNQSEDSPWNPFIPTKRDINRTEELAKKSPVVAGLLTFFITPAAMIYLNRGVNNLKILGYVFVIAFMLGLASYKENEENNTAKMEMIGNVVGFGGSIALITENVKAITLARKRLGFKQYP</sequence>
<feature type="transmembrane region" description="Helical" evidence="2">
    <location>
        <begin position="92"/>
        <end position="110"/>
    </location>
</feature>
<dbReference type="EMBL" id="JAYGHK010000012">
    <property type="protein sequence ID" value="MEA5607600.1"/>
    <property type="molecule type" value="Genomic_DNA"/>
</dbReference>
<feature type="region of interest" description="Disordered" evidence="1">
    <location>
        <begin position="1"/>
        <end position="20"/>
    </location>
</feature>
<dbReference type="Proteomes" id="UP001303285">
    <property type="component" value="Unassembled WGS sequence"/>
</dbReference>
<evidence type="ECO:0000313" key="3">
    <source>
        <dbReference type="EMBL" id="MEA5607600.1"/>
    </source>
</evidence>
<feature type="transmembrane region" description="Helical" evidence="2">
    <location>
        <begin position="37"/>
        <end position="54"/>
    </location>
</feature>
<keyword evidence="2" id="KW-0812">Transmembrane</keyword>
<evidence type="ECO:0000256" key="2">
    <source>
        <dbReference type="SAM" id="Phobius"/>
    </source>
</evidence>
<name>A0ABU5UR95_NODSP</name>
<feature type="compositionally biased region" description="Polar residues" evidence="1">
    <location>
        <begin position="1"/>
        <end position="13"/>
    </location>
</feature>
<proteinExistence type="predicted"/>
<organism evidence="3 4">
    <name type="scientific">Nodularia spumigena UHCC 0060</name>
    <dbReference type="NCBI Taxonomy" id="3110300"/>
    <lineage>
        <taxon>Bacteria</taxon>
        <taxon>Bacillati</taxon>
        <taxon>Cyanobacteriota</taxon>
        <taxon>Cyanophyceae</taxon>
        <taxon>Nostocales</taxon>
        <taxon>Nodulariaceae</taxon>
        <taxon>Nodularia</taxon>
    </lineage>
</organism>
<dbReference type="RefSeq" id="WP_323244106.1">
    <property type="nucleotide sequence ID" value="NZ_JAYGHK010000012.1"/>
</dbReference>
<gene>
    <name evidence="3" type="ORF">VB695_05830</name>
</gene>
<protein>
    <submittedName>
        <fullName evidence="3">Uncharacterized protein</fullName>
    </submittedName>
</protein>
<comment type="caution">
    <text evidence="3">The sequence shown here is derived from an EMBL/GenBank/DDBJ whole genome shotgun (WGS) entry which is preliminary data.</text>
</comment>
<reference evidence="3 4" key="1">
    <citation type="submission" date="2023-12" db="EMBL/GenBank/DDBJ databases">
        <title>Baltic Sea Cyanobacteria.</title>
        <authorList>
            <person name="Delbaje E."/>
            <person name="Fewer D.P."/>
            <person name="Shishido T.K."/>
        </authorList>
    </citation>
    <scope>NUCLEOTIDE SEQUENCE [LARGE SCALE GENOMIC DNA]</scope>
    <source>
        <strain evidence="3 4">UHCC 0060</strain>
    </source>
</reference>
<evidence type="ECO:0000313" key="4">
    <source>
        <dbReference type="Proteomes" id="UP001303285"/>
    </source>
</evidence>
<keyword evidence="2" id="KW-0472">Membrane</keyword>